<accession>A0AAJ6BJ09</accession>
<gene>
    <name evidence="3" type="ORF">P0Y53_07940</name>
</gene>
<proteinExistence type="predicted"/>
<keyword evidence="1" id="KW-0732">Signal</keyword>
<dbReference type="EMBL" id="CP119311">
    <property type="protein sequence ID" value="WEK37429.1"/>
    <property type="molecule type" value="Genomic_DNA"/>
</dbReference>
<organism evidence="3 4">
    <name type="scientific">Candidatus Pseudobacter hemicellulosilyticus</name>
    <dbReference type="NCBI Taxonomy" id="3121375"/>
    <lineage>
        <taxon>Bacteria</taxon>
        <taxon>Pseudomonadati</taxon>
        <taxon>Bacteroidota</taxon>
        <taxon>Chitinophagia</taxon>
        <taxon>Chitinophagales</taxon>
        <taxon>Chitinophagaceae</taxon>
        <taxon>Pseudobacter</taxon>
    </lineage>
</organism>
<evidence type="ECO:0000256" key="1">
    <source>
        <dbReference type="ARBA" id="ARBA00022729"/>
    </source>
</evidence>
<name>A0AAJ6BJ09_9BACT</name>
<dbReference type="Pfam" id="PF01551">
    <property type="entry name" value="Peptidase_M23"/>
    <property type="match status" value="1"/>
</dbReference>
<dbReference type="InterPro" id="IPR016047">
    <property type="entry name" value="M23ase_b-sheet_dom"/>
</dbReference>
<dbReference type="PANTHER" id="PTHR21666">
    <property type="entry name" value="PEPTIDASE-RELATED"/>
    <property type="match status" value="1"/>
</dbReference>
<dbReference type="SUPFAM" id="SSF51261">
    <property type="entry name" value="Duplicated hybrid motif"/>
    <property type="match status" value="1"/>
</dbReference>
<dbReference type="CDD" id="cd12797">
    <property type="entry name" value="M23_peptidase"/>
    <property type="match status" value="1"/>
</dbReference>
<dbReference type="Gene3D" id="2.70.70.10">
    <property type="entry name" value="Glucose Permease (Domain IIA)"/>
    <property type="match status" value="1"/>
</dbReference>
<sequence length="240" mass="26852">MPDPIDNIIRKYQSTFHPVVKVEPGRDGLLLLDFTAKNPSLTSTVLNDTQQFSAYINHSLEQAGARLGIGGYAEHRTVYSRSPHFDTKPGEEPRRLHLGIDIWGPAGTPVYAFMGGMVHSFAFNDHYGDYGATLILLHQLDGIPFYTLYGHISLRDIQRLSPGQYVTFGEVIAHFGEPSENGQWPPHLHFQVIIDMELREGDYPGVCKFSEREKWLANCPDPDLILQLMAHARPADAAAV</sequence>
<evidence type="ECO:0000259" key="2">
    <source>
        <dbReference type="Pfam" id="PF01551"/>
    </source>
</evidence>
<dbReference type="AlphaFoldDB" id="A0AAJ6BJ09"/>
<feature type="domain" description="M23ase beta-sheet core" evidence="2">
    <location>
        <begin position="96"/>
        <end position="194"/>
    </location>
</feature>
<dbReference type="Proteomes" id="UP001220610">
    <property type="component" value="Chromosome"/>
</dbReference>
<dbReference type="InterPro" id="IPR050570">
    <property type="entry name" value="Cell_wall_metabolism_enzyme"/>
</dbReference>
<dbReference type="GO" id="GO:0004222">
    <property type="term" value="F:metalloendopeptidase activity"/>
    <property type="evidence" value="ECO:0007669"/>
    <property type="project" value="TreeGrafter"/>
</dbReference>
<protein>
    <submittedName>
        <fullName evidence="3">Peptidoglycan DD-metalloendopeptidase family protein</fullName>
    </submittedName>
</protein>
<evidence type="ECO:0000313" key="3">
    <source>
        <dbReference type="EMBL" id="WEK37429.1"/>
    </source>
</evidence>
<dbReference type="InterPro" id="IPR011055">
    <property type="entry name" value="Dup_hybrid_motif"/>
</dbReference>
<reference evidence="3" key="1">
    <citation type="submission" date="2023-03" db="EMBL/GenBank/DDBJ databases">
        <title>Andean soil-derived lignocellulolytic bacterial consortium as a source of novel taxa and putative plastic-active enzymes.</title>
        <authorList>
            <person name="Diaz-Garcia L."/>
            <person name="Chuvochina M."/>
            <person name="Feuerriegel G."/>
            <person name="Bunk B."/>
            <person name="Sproer C."/>
            <person name="Streit W.R."/>
            <person name="Rodriguez L.M."/>
            <person name="Overmann J."/>
            <person name="Jimenez D.J."/>
        </authorList>
    </citation>
    <scope>NUCLEOTIDE SEQUENCE</scope>
    <source>
        <strain evidence="3">MAG 7</strain>
    </source>
</reference>
<dbReference type="PANTHER" id="PTHR21666:SF289">
    <property type="entry name" value="L-ALA--D-GLU ENDOPEPTIDASE"/>
    <property type="match status" value="1"/>
</dbReference>
<evidence type="ECO:0000313" key="4">
    <source>
        <dbReference type="Proteomes" id="UP001220610"/>
    </source>
</evidence>